<dbReference type="AlphaFoldDB" id="A0AA87YWW7"/>
<gene>
    <name evidence="2" type="ORF">TIFTF001_050083</name>
</gene>
<reference evidence="2" key="1">
    <citation type="submission" date="2023-07" db="EMBL/GenBank/DDBJ databases">
        <title>draft genome sequence of fig (Ficus carica).</title>
        <authorList>
            <person name="Takahashi T."/>
            <person name="Nishimura K."/>
        </authorList>
    </citation>
    <scope>NUCLEOTIDE SEQUENCE</scope>
</reference>
<protein>
    <submittedName>
        <fullName evidence="2">Uncharacterized protein</fullName>
    </submittedName>
</protein>
<evidence type="ECO:0000313" key="3">
    <source>
        <dbReference type="Proteomes" id="UP001187192"/>
    </source>
</evidence>
<evidence type="ECO:0000313" key="2">
    <source>
        <dbReference type="EMBL" id="GMN20869.1"/>
    </source>
</evidence>
<name>A0AA87YWW7_FICCA</name>
<proteinExistence type="predicted"/>
<feature type="region of interest" description="Disordered" evidence="1">
    <location>
        <begin position="86"/>
        <end position="106"/>
    </location>
</feature>
<dbReference type="EMBL" id="BTGU01007764">
    <property type="protein sequence ID" value="GMN20869.1"/>
    <property type="molecule type" value="Genomic_DNA"/>
</dbReference>
<dbReference type="Proteomes" id="UP001187192">
    <property type="component" value="Unassembled WGS sequence"/>
</dbReference>
<comment type="caution">
    <text evidence="2">The sequence shown here is derived from an EMBL/GenBank/DDBJ whole genome shotgun (WGS) entry which is preliminary data.</text>
</comment>
<sequence>MQLDQEGRKPGSKAHVVDLLSVKSSSRITTLASCSSKAPALIKPKEQSNDGQLASVLRLVCLVLPLPPKLLIPSIHKHPLLSNKRETSQSLLKGENSGDGQNAPKSIRFPYGEKGLDGDLSSNLESELLERTVIRGNFRSISAGLVARFQSPKQEVPYCPELELEQLTRIQGILLTC</sequence>
<accession>A0AA87YWW7</accession>
<organism evidence="2 3">
    <name type="scientific">Ficus carica</name>
    <name type="common">Common fig</name>
    <dbReference type="NCBI Taxonomy" id="3494"/>
    <lineage>
        <taxon>Eukaryota</taxon>
        <taxon>Viridiplantae</taxon>
        <taxon>Streptophyta</taxon>
        <taxon>Embryophyta</taxon>
        <taxon>Tracheophyta</taxon>
        <taxon>Spermatophyta</taxon>
        <taxon>Magnoliopsida</taxon>
        <taxon>eudicotyledons</taxon>
        <taxon>Gunneridae</taxon>
        <taxon>Pentapetalae</taxon>
        <taxon>rosids</taxon>
        <taxon>fabids</taxon>
        <taxon>Rosales</taxon>
        <taxon>Moraceae</taxon>
        <taxon>Ficeae</taxon>
        <taxon>Ficus</taxon>
    </lineage>
</organism>
<keyword evidence="3" id="KW-1185">Reference proteome</keyword>
<evidence type="ECO:0000256" key="1">
    <source>
        <dbReference type="SAM" id="MobiDB-lite"/>
    </source>
</evidence>